<comment type="caution">
    <text evidence="1">The sequence shown here is derived from an EMBL/GenBank/DDBJ whole genome shotgun (WGS) entry which is preliminary data.</text>
</comment>
<sequence length="123" mass="13885">MTEPNKTISVTFVNDVEKADIWILPQTEENRKTSLWGTATISKLDSGDKRTVEISSFDEGKYIVRIIDSDHAFYSADDMILGDNCTIHFKSDETKYESSIVVLDKDGKILYSKEAFQGVFGAY</sequence>
<organism evidence="1 2">
    <name type="scientific">Ruminococcus difficilis</name>
    <dbReference type="NCBI Taxonomy" id="2763069"/>
    <lineage>
        <taxon>Bacteria</taxon>
        <taxon>Bacillati</taxon>
        <taxon>Bacillota</taxon>
        <taxon>Clostridia</taxon>
        <taxon>Eubacteriales</taxon>
        <taxon>Oscillospiraceae</taxon>
        <taxon>Ruminococcus</taxon>
    </lineage>
</organism>
<proteinExistence type="predicted"/>
<dbReference type="Proteomes" id="UP000633365">
    <property type="component" value="Unassembled WGS sequence"/>
</dbReference>
<evidence type="ECO:0000313" key="2">
    <source>
        <dbReference type="Proteomes" id="UP000633365"/>
    </source>
</evidence>
<evidence type="ECO:0000313" key="1">
    <source>
        <dbReference type="EMBL" id="MBK6087308.1"/>
    </source>
</evidence>
<keyword evidence="2" id="KW-1185">Reference proteome</keyword>
<protein>
    <submittedName>
        <fullName evidence="1">Uncharacterized protein</fullName>
    </submittedName>
</protein>
<gene>
    <name evidence="1" type="ORF">JKK62_01325</name>
</gene>
<accession>A0A934WQA8</accession>
<dbReference type="AlphaFoldDB" id="A0A934WQA8"/>
<name>A0A934WQA8_9FIRM</name>
<dbReference type="EMBL" id="JAEQMG010000023">
    <property type="protein sequence ID" value="MBK6087308.1"/>
    <property type="molecule type" value="Genomic_DNA"/>
</dbReference>
<reference evidence="1" key="1">
    <citation type="submission" date="2021-01" db="EMBL/GenBank/DDBJ databases">
        <title>Genome public.</title>
        <authorList>
            <person name="Liu C."/>
            <person name="Sun Q."/>
        </authorList>
    </citation>
    <scope>NUCLEOTIDE SEQUENCE</scope>
    <source>
        <strain evidence="1">M6</strain>
    </source>
</reference>